<protein>
    <submittedName>
        <fullName evidence="1">BNR-4 repeat-containing protein</fullName>
    </submittedName>
</protein>
<dbReference type="Proteomes" id="UP001305521">
    <property type="component" value="Chromosome"/>
</dbReference>
<reference evidence="1 2" key="1">
    <citation type="submission" date="2023-11" db="EMBL/GenBank/DDBJ databases">
        <title>Arctic aerobic anoxygenic photoheterotroph Sediminicoccus rosea KRV36 adapts its photosynthesis to long days of polar summer.</title>
        <authorList>
            <person name="Tomasch J."/>
            <person name="Kopejtka K."/>
            <person name="Bily T."/>
            <person name="Gardiner A.T."/>
            <person name="Gardian Z."/>
            <person name="Shivaramu S."/>
            <person name="Koblizek M."/>
            <person name="Engelhardt F."/>
            <person name="Kaftan D."/>
        </authorList>
    </citation>
    <scope>NUCLEOTIDE SEQUENCE [LARGE SCALE GENOMIC DNA]</scope>
    <source>
        <strain evidence="1 2">R-30</strain>
    </source>
</reference>
<dbReference type="Pfam" id="PF15892">
    <property type="entry name" value="BNR_4"/>
    <property type="match status" value="1"/>
</dbReference>
<dbReference type="RefSeq" id="WP_318648705.1">
    <property type="nucleotide sequence ID" value="NZ_CP137852.1"/>
</dbReference>
<name>A0ABZ0PHI1_9PROT</name>
<keyword evidence="2" id="KW-1185">Reference proteome</keyword>
<gene>
    <name evidence="1" type="ORF">R9Z33_21940</name>
</gene>
<dbReference type="EMBL" id="CP137852">
    <property type="protein sequence ID" value="WPB84741.1"/>
    <property type="molecule type" value="Genomic_DNA"/>
</dbReference>
<organism evidence="1 2">
    <name type="scientific">Sediminicoccus rosea</name>
    <dbReference type="NCBI Taxonomy" id="1225128"/>
    <lineage>
        <taxon>Bacteria</taxon>
        <taxon>Pseudomonadati</taxon>
        <taxon>Pseudomonadota</taxon>
        <taxon>Alphaproteobacteria</taxon>
        <taxon>Acetobacterales</taxon>
        <taxon>Roseomonadaceae</taxon>
        <taxon>Sediminicoccus</taxon>
    </lineage>
</organism>
<proteinExistence type="predicted"/>
<evidence type="ECO:0000313" key="1">
    <source>
        <dbReference type="EMBL" id="WPB84741.1"/>
    </source>
</evidence>
<evidence type="ECO:0000313" key="2">
    <source>
        <dbReference type="Proteomes" id="UP001305521"/>
    </source>
</evidence>
<accession>A0ABZ0PHI1</accession>
<sequence length="437" mass="47517">MGGSGTCASAAKLRQVAVFELGPAWSGNSLNCTTYRQHGVFSRNGRQALCFLDGTGHLIVGQRDLGGGGMETVRVEVPQRTQDAHYSPSLVIDTRNRIHVAGGAHVSPPFYGRSEAGDLASFRLVEDPALLGEERTSYPSFLTAAGGALFLLYRRGHPGRSVWCCRGWDEARQAWSDESVPILSGAGTATMHSGPYINTPLREHAGRFGLFHVWRSGKLPHTGSHVRNIGMDFCEVDLLDRQAFTHRGLQLQMPVTPFVTERVVAIPWDADLSNQAGATRLPDGRPFGVASHAEPGGRSQVHIFWPDQGGRWHSHPITRFTSSRRLVGGGTLYLPHSRPACAALPDGSVLVVFRTAEAGNALVAKRLLPPLFLAETAEDHLLWPDDLGFYEPVLDIGLAEATGRICAYVQACGQTRDNQTMAERAAAPAFLVEWRLD</sequence>